<keyword evidence="2" id="KW-0238">DNA-binding</keyword>
<dbReference type="AlphaFoldDB" id="A0A1H9V1D2"/>
<name>A0A1H9V1D2_9BACI</name>
<dbReference type="CDD" id="cd00090">
    <property type="entry name" value="HTH_ARSR"/>
    <property type="match status" value="1"/>
</dbReference>
<dbReference type="InterPro" id="IPR011991">
    <property type="entry name" value="ArsR-like_HTH"/>
</dbReference>
<keyword evidence="1" id="KW-0805">Transcription regulation</keyword>
<dbReference type="Gene3D" id="1.10.10.10">
    <property type="entry name" value="Winged helix-like DNA-binding domain superfamily/Winged helix DNA-binding domain"/>
    <property type="match status" value="1"/>
</dbReference>
<evidence type="ECO:0000256" key="2">
    <source>
        <dbReference type="ARBA" id="ARBA00023125"/>
    </source>
</evidence>
<dbReference type="PANTHER" id="PTHR33154">
    <property type="entry name" value="TRANSCRIPTIONAL REGULATOR, ARSR FAMILY"/>
    <property type="match status" value="1"/>
</dbReference>
<dbReference type="RefSeq" id="WP_093073386.1">
    <property type="nucleotide sequence ID" value="NZ_FOGV01000017.1"/>
</dbReference>
<protein>
    <submittedName>
        <fullName evidence="5">Regulatory protein, arsR family</fullName>
    </submittedName>
</protein>
<dbReference type="NCBIfam" id="NF033788">
    <property type="entry name" value="HTH_metalloreg"/>
    <property type="match status" value="1"/>
</dbReference>
<evidence type="ECO:0000259" key="4">
    <source>
        <dbReference type="PROSITE" id="PS50987"/>
    </source>
</evidence>
<evidence type="ECO:0000256" key="1">
    <source>
        <dbReference type="ARBA" id="ARBA00023015"/>
    </source>
</evidence>
<dbReference type="Pfam" id="PF01022">
    <property type="entry name" value="HTH_5"/>
    <property type="match status" value="1"/>
</dbReference>
<proteinExistence type="predicted"/>
<keyword evidence="3" id="KW-0804">Transcription</keyword>
<dbReference type="SMART" id="SM00418">
    <property type="entry name" value="HTH_ARSR"/>
    <property type="match status" value="1"/>
</dbReference>
<dbReference type="EMBL" id="FOGV01000017">
    <property type="protein sequence ID" value="SES15545.1"/>
    <property type="molecule type" value="Genomic_DNA"/>
</dbReference>
<comment type="caution">
    <text evidence="5">The sequence shown here is derived from an EMBL/GenBank/DDBJ whole genome shotgun (WGS) entry which is preliminary data.</text>
</comment>
<reference evidence="6" key="1">
    <citation type="submission" date="2016-10" db="EMBL/GenBank/DDBJ databases">
        <authorList>
            <person name="de Groot N.N."/>
        </authorList>
    </citation>
    <scope>NUCLEOTIDE SEQUENCE [LARGE SCALE GENOMIC DNA]</scope>
    <source>
        <strain evidence="6">10nlg</strain>
    </source>
</reference>
<dbReference type="InterPro" id="IPR036390">
    <property type="entry name" value="WH_DNA-bd_sf"/>
</dbReference>
<dbReference type="Proteomes" id="UP000199318">
    <property type="component" value="Unassembled WGS sequence"/>
</dbReference>
<organism evidence="5 6">
    <name type="scientific">Salisediminibacterium halotolerans</name>
    <dbReference type="NCBI Taxonomy" id="517425"/>
    <lineage>
        <taxon>Bacteria</taxon>
        <taxon>Bacillati</taxon>
        <taxon>Bacillota</taxon>
        <taxon>Bacilli</taxon>
        <taxon>Bacillales</taxon>
        <taxon>Bacillaceae</taxon>
        <taxon>Salisediminibacterium</taxon>
    </lineage>
</organism>
<accession>A0A1H9V1D2</accession>
<evidence type="ECO:0000256" key="3">
    <source>
        <dbReference type="ARBA" id="ARBA00023163"/>
    </source>
</evidence>
<dbReference type="PROSITE" id="PS50987">
    <property type="entry name" value="HTH_ARSR_2"/>
    <property type="match status" value="1"/>
</dbReference>
<dbReference type="SUPFAM" id="SSF46785">
    <property type="entry name" value="Winged helix' DNA-binding domain"/>
    <property type="match status" value="1"/>
</dbReference>
<dbReference type="PANTHER" id="PTHR33154:SF18">
    <property type="entry name" value="ARSENICAL RESISTANCE OPERON REPRESSOR"/>
    <property type="match status" value="1"/>
</dbReference>
<dbReference type="InterPro" id="IPR001845">
    <property type="entry name" value="HTH_ArsR_DNA-bd_dom"/>
</dbReference>
<sequence>MGETITILNKQEAETLLQNVYKQHAVFREDKTAETANIYKALGDPLRLEMLGMLLQRNCCKCELLDAFEGAPSTITHHLSILERAGLIKGERKGKYTIYQLQADRQLVNVWLGGISI</sequence>
<evidence type="ECO:0000313" key="6">
    <source>
        <dbReference type="Proteomes" id="UP000199318"/>
    </source>
</evidence>
<dbReference type="GO" id="GO:0003677">
    <property type="term" value="F:DNA binding"/>
    <property type="evidence" value="ECO:0007669"/>
    <property type="project" value="UniProtKB-KW"/>
</dbReference>
<keyword evidence="6" id="KW-1185">Reference proteome</keyword>
<dbReference type="InterPro" id="IPR036388">
    <property type="entry name" value="WH-like_DNA-bd_sf"/>
</dbReference>
<evidence type="ECO:0000313" key="5">
    <source>
        <dbReference type="EMBL" id="SES15545.1"/>
    </source>
</evidence>
<dbReference type="STRING" id="1464123.SAMN05444126_11735"/>
<dbReference type="PRINTS" id="PR00778">
    <property type="entry name" value="HTHARSR"/>
</dbReference>
<feature type="domain" description="HTH arsR-type" evidence="4">
    <location>
        <begin position="27"/>
        <end position="117"/>
    </location>
</feature>
<dbReference type="OrthoDB" id="9794330at2"/>
<gene>
    <name evidence="5" type="ORF">SAMN05444126_11735</name>
</gene>
<dbReference type="GO" id="GO:0003700">
    <property type="term" value="F:DNA-binding transcription factor activity"/>
    <property type="evidence" value="ECO:0007669"/>
    <property type="project" value="InterPro"/>
</dbReference>
<dbReference type="InterPro" id="IPR051081">
    <property type="entry name" value="HTH_MetalResp_TranReg"/>
</dbReference>